<evidence type="ECO:0000313" key="1">
    <source>
        <dbReference type="Proteomes" id="UP000887565"/>
    </source>
</evidence>
<reference evidence="2" key="1">
    <citation type="submission" date="2022-11" db="UniProtKB">
        <authorList>
            <consortium name="WormBaseParasite"/>
        </authorList>
    </citation>
    <scope>IDENTIFICATION</scope>
</reference>
<dbReference type="Proteomes" id="UP000887565">
    <property type="component" value="Unplaced"/>
</dbReference>
<sequence length="199" mass="23096">MIIINSVASKSNTTAPVKRQDRNSNKECKDKVATCDSILNFDFYTFKTLDFVRISIGHRQKKNFYIRPPTPKILENRLRIPRSFPPFLLTVGQLDHFGKNTPSFHIRTRRRNRRETVFMISKYTKKTKKKREKKREETTTKIVGHIASDMVAPLKVYQSYGSRSDPILSVGKNEKNVFDKNVYVNNFIEPSEQAAKSHG</sequence>
<proteinExistence type="predicted"/>
<dbReference type="AlphaFoldDB" id="A0A915J2P8"/>
<evidence type="ECO:0000313" key="2">
    <source>
        <dbReference type="WBParaSite" id="nRc.2.0.1.t19972-RA"/>
    </source>
</evidence>
<protein>
    <submittedName>
        <fullName evidence="2">Uncharacterized protein</fullName>
    </submittedName>
</protein>
<accession>A0A915J2P8</accession>
<keyword evidence="1" id="KW-1185">Reference proteome</keyword>
<name>A0A915J2P8_ROMCU</name>
<dbReference type="WBParaSite" id="nRc.2.0.1.t19972-RA">
    <property type="protein sequence ID" value="nRc.2.0.1.t19972-RA"/>
    <property type="gene ID" value="nRc.2.0.1.g19972"/>
</dbReference>
<organism evidence="1 2">
    <name type="scientific">Romanomermis culicivorax</name>
    <name type="common">Nematode worm</name>
    <dbReference type="NCBI Taxonomy" id="13658"/>
    <lineage>
        <taxon>Eukaryota</taxon>
        <taxon>Metazoa</taxon>
        <taxon>Ecdysozoa</taxon>
        <taxon>Nematoda</taxon>
        <taxon>Enoplea</taxon>
        <taxon>Dorylaimia</taxon>
        <taxon>Mermithida</taxon>
        <taxon>Mermithoidea</taxon>
        <taxon>Mermithidae</taxon>
        <taxon>Romanomermis</taxon>
    </lineage>
</organism>